<sequence>MTKLEEFKRSVTVKEKAAEETHLQKLAQVQTELEEYKRSSEAKEKSVKETHLQKLAQVQTELEEYKRSSEVAIKRLDEEASCLWEALAAKESAVKALENAHQKDISTLKATCRKYKTT</sequence>
<feature type="coiled-coil region" evidence="1">
    <location>
        <begin position="19"/>
        <end position="75"/>
    </location>
</feature>
<dbReference type="Proteomes" id="UP001605036">
    <property type="component" value="Unassembled WGS sequence"/>
</dbReference>
<reference evidence="2 3" key="1">
    <citation type="submission" date="2024-09" db="EMBL/GenBank/DDBJ databases">
        <title>Chromosome-scale assembly of Riccia fluitans.</title>
        <authorList>
            <person name="Paukszto L."/>
            <person name="Sawicki J."/>
            <person name="Karawczyk K."/>
            <person name="Piernik-Szablinska J."/>
            <person name="Szczecinska M."/>
            <person name="Mazdziarz M."/>
        </authorList>
    </citation>
    <scope>NUCLEOTIDE SEQUENCE [LARGE SCALE GENOMIC DNA]</scope>
    <source>
        <strain evidence="2">Rf_01</strain>
        <tissue evidence="2">Aerial parts of the thallus</tissue>
    </source>
</reference>
<proteinExistence type="predicted"/>
<keyword evidence="3" id="KW-1185">Reference proteome</keyword>
<keyword evidence="1" id="KW-0175">Coiled coil</keyword>
<evidence type="ECO:0000313" key="2">
    <source>
        <dbReference type="EMBL" id="KAL2612658.1"/>
    </source>
</evidence>
<evidence type="ECO:0000313" key="3">
    <source>
        <dbReference type="Proteomes" id="UP001605036"/>
    </source>
</evidence>
<evidence type="ECO:0000256" key="1">
    <source>
        <dbReference type="SAM" id="Coils"/>
    </source>
</evidence>
<comment type="caution">
    <text evidence="2">The sequence shown here is derived from an EMBL/GenBank/DDBJ whole genome shotgun (WGS) entry which is preliminary data.</text>
</comment>
<accession>A0ABD1XYR7</accession>
<gene>
    <name evidence="2" type="ORF">R1flu_024350</name>
</gene>
<dbReference type="AlphaFoldDB" id="A0ABD1XYR7"/>
<protein>
    <submittedName>
        <fullName evidence="2">Uncharacterized protein</fullName>
    </submittedName>
</protein>
<name>A0ABD1XYR7_9MARC</name>
<organism evidence="2 3">
    <name type="scientific">Riccia fluitans</name>
    <dbReference type="NCBI Taxonomy" id="41844"/>
    <lineage>
        <taxon>Eukaryota</taxon>
        <taxon>Viridiplantae</taxon>
        <taxon>Streptophyta</taxon>
        <taxon>Embryophyta</taxon>
        <taxon>Marchantiophyta</taxon>
        <taxon>Marchantiopsida</taxon>
        <taxon>Marchantiidae</taxon>
        <taxon>Marchantiales</taxon>
        <taxon>Ricciaceae</taxon>
        <taxon>Riccia</taxon>
    </lineage>
</organism>
<dbReference type="EMBL" id="JBHFFA010000007">
    <property type="protein sequence ID" value="KAL2612658.1"/>
    <property type="molecule type" value="Genomic_DNA"/>
</dbReference>